<feature type="chain" id="PRO_5046418922" description="Mid2 domain-containing protein" evidence="3">
    <location>
        <begin position="21"/>
        <end position="464"/>
    </location>
</feature>
<feature type="region of interest" description="Disordered" evidence="1">
    <location>
        <begin position="321"/>
        <end position="341"/>
    </location>
</feature>
<evidence type="ECO:0000256" key="1">
    <source>
        <dbReference type="SAM" id="MobiDB-lite"/>
    </source>
</evidence>
<keyword evidence="5" id="KW-1185">Reference proteome</keyword>
<keyword evidence="2" id="KW-0812">Transmembrane</keyword>
<keyword evidence="3" id="KW-0732">Signal</keyword>
<keyword evidence="2" id="KW-1133">Transmembrane helix</keyword>
<gene>
    <name evidence="4" type="ORF">BASA50_009493</name>
</gene>
<organism evidence="4 5">
    <name type="scientific">Batrachochytrium salamandrivorans</name>
    <dbReference type="NCBI Taxonomy" id="1357716"/>
    <lineage>
        <taxon>Eukaryota</taxon>
        <taxon>Fungi</taxon>
        <taxon>Fungi incertae sedis</taxon>
        <taxon>Chytridiomycota</taxon>
        <taxon>Chytridiomycota incertae sedis</taxon>
        <taxon>Chytridiomycetes</taxon>
        <taxon>Rhizophydiales</taxon>
        <taxon>Rhizophydiales incertae sedis</taxon>
        <taxon>Batrachochytrium</taxon>
    </lineage>
</organism>
<dbReference type="Proteomes" id="UP001648503">
    <property type="component" value="Unassembled WGS sequence"/>
</dbReference>
<proteinExistence type="predicted"/>
<keyword evidence="2" id="KW-0472">Membrane</keyword>
<sequence>MVQVVTLLLAASFQIALVTAAVCSVTDRLCIDQQDIIMGQTFPVWYAANQIPTTTPLSQLILTMYQGDLRSVADPCHISLPIAMTFQSPLTPGSLDPAGFAASFMVSIPLLNELITAQSADNRFFFQLRDPNYRVCLTGPYQDGGLFTFATLVFAPALPSSPLASPQSGEPSPAASSSPISVGSPGSSPTNNDNSGPRHGPQTDDPSSRIDSLSSAAIGGIVAAAALIILLVVFGGFIYRRYYSDPKRLINDEGVERLAPLDVRRHSSVSLFSCASTESFINGNGTAMPGAPRNMQYISPVHPSKSSDTLRPVVGPTLAQTAAGDSVEGTPFTTVNATPPRPLISPILHTHSETPPKLSIPLPSPGSLVASGVSNSSIGEGKAFSKLSSVPGFSSAEARIIADAFRQELIDPSLDWEAHSESTCPSPSRGSSIISHRSNLSYSGSILNPFGTGSRPINKSDGDQ</sequence>
<evidence type="ECO:0000313" key="5">
    <source>
        <dbReference type="Proteomes" id="UP001648503"/>
    </source>
</evidence>
<feature type="transmembrane region" description="Helical" evidence="2">
    <location>
        <begin position="216"/>
        <end position="239"/>
    </location>
</feature>
<protein>
    <recommendedName>
        <fullName evidence="6">Mid2 domain-containing protein</fullName>
    </recommendedName>
</protein>
<reference evidence="4 5" key="1">
    <citation type="submission" date="2021-02" db="EMBL/GenBank/DDBJ databases">
        <title>Variation within the Batrachochytrium salamandrivorans European outbreak.</title>
        <authorList>
            <person name="Kelly M."/>
            <person name="Pasmans F."/>
            <person name="Shea T.P."/>
            <person name="Munoz J.F."/>
            <person name="Carranza S."/>
            <person name="Cuomo C.A."/>
            <person name="Martel A."/>
        </authorList>
    </citation>
    <scope>NUCLEOTIDE SEQUENCE [LARGE SCALE GENOMIC DNA]</scope>
    <source>
        <strain evidence="4 5">AMFP18/2</strain>
    </source>
</reference>
<evidence type="ECO:0000256" key="2">
    <source>
        <dbReference type="SAM" id="Phobius"/>
    </source>
</evidence>
<dbReference type="EMBL" id="JAFCIX010000435">
    <property type="protein sequence ID" value="KAH6590231.1"/>
    <property type="molecule type" value="Genomic_DNA"/>
</dbReference>
<feature type="signal peptide" evidence="3">
    <location>
        <begin position="1"/>
        <end position="20"/>
    </location>
</feature>
<accession>A0ABQ8F139</accession>
<feature type="region of interest" description="Disordered" evidence="1">
    <location>
        <begin position="163"/>
        <end position="211"/>
    </location>
</feature>
<name>A0ABQ8F139_9FUNG</name>
<feature type="region of interest" description="Disordered" evidence="1">
    <location>
        <begin position="445"/>
        <end position="464"/>
    </location>
</feature>
<comment type="caution">
    <text evidence="4">The sequence shown here is derived from an EMBL/GenBank/DDBJ whole genome shotgun (WGS) entry which is preliminary data.</text>
</comment>
<feature type="compositionally biased region" description="Low complexity" evidence="1">
    <location>
        <begin position="163"/>
        <end position="189"/>
    </location>
</feature>
<evidence type="ECO:0008006" key="6">
    <source>
        <dbReference type="Google" id="ProtNLM"/>
    </source>
</evidence>
<evidence type="ECO:0000256" key="3">
    <source>
        <dbReference type="SAM" id="SignalP"/>
    </source>
</evidence>
<evidence type="ECO:0000313" key="4">
    <source>
        <dbReference type="EMBL" id="KAH6590231.1"/>
    </source>
</evidence>